<keyword evidence="5 15" id="KW-0378">Hydrolase</keyword>
<evidence type="ECO:0000256" key="14">
    <source>
        <dbReference type="ARBA" id="ARBA00048988"/>
    </source>
</evidence>
<comment type="catalytic activity">
    <reaction evidence="15">
        <text>Exonucleolytic cleavage (in the presence of ATP) in either 5'- to 3'- or 3'- to 5'-direction to yield 5'-phosphooligonucleotides.</text>
        <dbReference type="EC" id="3.1.11.5"/>
    </reaction>
</comment>
<feature type="binding site" evidence="15">
    <location>
        <position position="1018"/>
    </location>
    <ligand>
        <name>Mg(2+)</name>
        <dbReference type="ChEBI" id="CHEBI:18420"/>
    </ligand>
</feature>
<keyword evidence="11 15" id="KW-0234">DNA repair</keyword>
<evidence type="ECO:0000313" key="20">
    <source>
        <dbReference type="EMBL" id="MFC5993242.1"/>
    </source>
</evidence>
<dbReference type="PROSITE" id="PS51198">
    <property type="entry name" value="UVRD_HELICASE_ATP_BIND"/>
    <property type="match status" value="1"/>
</dbReference>
<sequence>MRGSSVTGMHAVAPAAFDVCGPLPPEGATTVLEASAGTGKTFTIAALAARYIAEGRATLPQLMLVTFGREATRELRDRVRERLVAAQRGLADPAAARAGDDPVVALLAGADGAPEAEVAARRRRLGTALAHFDAATIATTHQFCQQMLAGLGVVGDGDPDAVFVESVDELVTEVVDDFYVRKYAAPGAGNPPFDRTEALELARCAVEDEHARLEPADAPDGSAAGVRYRFADAVRREVTRRKRARRLFSYDDMLNRLDEALADPVRGPAARARLRERYSVVLVDEFQDTDQVQWRILSSAFHGHSALVLIGDPKQAIYAFRGADVVSYLAAADQASTTATLARNWRSDTALLTALESVFGGAALGDDRIVVHPLEAEHTGRRLTEAPVGAPLRLRIVGRDRLPVLTGRGLGVVGPARQVASTDAAADIARLLAGPARVDRRPIRPGDVAVLVRTNVQGGLIREALAAAGVPAVLTGTASVFATPIAGEWLTLLEAIEQPQRTTRLRAAALTCFVGHTVAELCGPDGEAHAEKLAGLLRSWSAVLREHGVAALLETVSDSRHLPQRLLGCTDGERRLTDLRHIAQVLHRAATEHHLGPAALTEWLRHRIDEAAADTGAERSRRLESDAEAVQIVTVHRSKGLEFPIVYLPFGWDRFVPREPDVLLLHDEGGDRVLDVGGPAGPGYRARLAAHRAEEAGEDLRLLYVAMTRARCQVVAWWVPATTTASSALHRLLVGRPAPGTTPAQSYPVPDDAAMLAELRRLASADLVVESVGEPVARRWQPPRRTTPELTAARFDRRLDTAWGRTSYSALTAATHDRPPAEVASEPEDSGLDDEPAEDLELAGAAANADPAVANVPSPMAALPVGTEFGTLVHAVLETADPTAPDVLGELAERARAELARRPAALDPTELAAALVPVVQTPLGPLTGGRSLHAIPPADRLTELEFELPLAGGDAPGAALTLGDLAALLRVHLPADDPLGRYPDLLDSAALCAQPLRGYLTGSIDAVLRVDGRFLVVDYKTNWLGPAGPAGREPLTAAHYAPPLLAEAMLAAHYPLQALLYSVALHRYLRWRLAGYDPHRHLGGALYLFLRGMCGPGTPVVDGMPCGVFGWAPRPELIIELSRLLDTGRAS</sequence>
<evidence type="ECO:0000256" key="1">
    <source>
        <dbReference type="ARBA" id="ARBA00022722"/>
    </source>
</evidence>
<dbReference type="RefSeq" id="WP_379583223.1">
    <property type="nucleotide sequence ID" value="NZ_JBHSQW010000009.1"/>
</dbReference>
<feature type="region of interest" description="Nuclease activity, interacts with RecD and RecA" evidence="15">
    <location>
        <begin position="802"/>
        <end position="1131"/>
    </location>
</feature>
<comment type="miscellaneous">
    <text evidence="15">In the RecBCD complex, RecB has a slow 3'-5' helicase, an exonuclease activity and loads RecA onto ssDNA, RecD has a fast 5'-3' helicase activity, while RecC stimulates the ATPase and processivity of the RecB helicase and contributes to recognition of the Chi site.</text>
</comment>
<evidence type="ECO:0000259" key="19">
    <source>
        <dbReference type="PROSITE" id="PS51217"/>
    </source>
</evidence>
<keyword evidence="2 15" id="KW-0479">Metal-binding</keyword>
<keyword evidence="9 15" id="KW-0460">Magnesium</keyword>
<keyword evidence="21" id="KW-1185">Reference proteome</keyword>
<dbReference type="PROSITE" id="PS51217">
    <property type="entry name" value="UVRD_HELICASE_CTER"/>
    <property type="match status" value="1"/>
</dbReference>
<dbReference type="InterPro" id="IPR014016">
    <property type="entry name" value="UvrD-like_ATP-bd"/>
</dbReference>
<evidence type="ECO:0000256" key="16">
    <source>
        <dbReference type="PROSITE-ProRule" id="PRU00560"/>
    </source>
</evidence>
<evidence type="ECO:0000256" key="15">
    <source>
        <dbReference type="HAMAP-Rule" id="MF_01485"/>
    </source>
</evidence>
<keyword evidence="1 15" id="KW-0540">Nuclease</keyword>
<keyword evidence="4 15" id="KW-0227">DNA damage</keyword>
<evidence type="ECO:0000256" key="17">
    <source>
        <dbReference type="SAM" id="MobiDB-lite"/>
    </source>
</evidence>
<evidence type="ECO:0000256" key="10">
    <source>
        <dbReference type="ARBA" id="ARBA00023125"/>
    </source>
</evidence>
<evidence type="ECO:0000313" key="21">
    <source>
        <dbReference type="Proteomes" id="UP001596302"/>
    </source>
</evidence>
<evidence type="ECO:0000256" key="5">
    <source>
        <dbReference type="ARBA" id="ARBA00022801"/>
    </source>
</evidence>
<feature type="compositionally biased region" description="Acidic residues" evidence="17">
    <location>
        <begin position="825"/>
        <end position="836"/>
    </location>
</feature>
<dbReference type="Gene3D" id="3.90.320.10">
    <property type="match status" value="1"/>
</dbReference>
<feature type="binding site" evidence="16">
    <location>
        <begin position="34"/>
        <end position="41"/>
    </location>
    <ligand>
        <name>ATP</name>
        <dbReference type="ChEBI" id="CHEBI:30616"/>
    </ligand>
</feature>
<evidence type="ECO:0000256" key="2">
    <source>
        <dbReference type="ARBA" id="ARBA00022723"/>
    </source>
</evidence>
<dbReference type="PANTHER" id="PTHR11070:SF23">
    <property type="entry name" value="RECBCD ENZYME SUBUNIT RECB"/>
    <property type="match status" value="1"/>
</dbReference>
<dbReference type="Pfam" id="PF00580">
    <property type="entry name" value="UvrD-helicase"/>
    <property type="match status" value="1"/>
</dbReference>
<keyword evidence="10 15" id="KW-0238">DNA-binding</keyword>
<comment type="function">
    <text evidence="15">A helicase/nuclease that prepares dsDNA breaks (DSB) for recombinational DNA repair. Binds to DSBs and unwinds DNA via a highly rapid and processive ATP-dependent bidirectional helicase activity. Unwinds dsDNA until it encounters a Chi (crossover hotspot instigator) sequence from the 3' direction. Cuts ssDNA a few nucleotides 3' to the Chi site. The properties and activities of the enzyme are changed at Chi. The Chi-altered holoenzyme produces a long 3'-ssDNA overhang and facilitates RecA-binding to the ssDNA for homologous DNA recombination and repair. Holoenzyme degrades any linearized DNA that is unable to undergo homologous recombination. In the holoenzyme this subunit contributes ATPase, 3'-5' helicase, exonuclease activity and loads RecA onto ssDNA.</text>
</comment>
<comment type="catalytic activity">
    <reaction evidence="13 15">
        <text>Couples ATP hydrolysis with the unwinding of duplex DNA by translocating in the 3'-5' direction.</text>
        <dbReference type="EC" id="5.6.2.4"/>
    </reaction>
</comment>
<evidence type="ECO:0000256" key="9">
    <source>
        <dbReference type="ARBA" id="ARBA00022842"/>
    </source>
</evidence>
<dbReference type="SUPFAM" id="SSF52540">
    <property type="entry name" value="P-loop containing nucleoside triphosphate hydrolases"/>
    <property type="match status" value="1"/>
</dbReference>
<dbReference type="InterPro" id="IPR004586">
    <property type="entry name" value="RecB"/>
</dbReference>
<organism evidence="20 21">
    <name type="scientific">Pseudonocardia hispaniensis</name>
    <dbReference type="NCBI Taxonomy" id="904933"/>
    <lineage>
        <taxon>Bacteria</taxon>
        <taxon>Bacillati</taxon>
        <taxon>Actinomycetota</taxon>
        <taxon>Actinomycetes</taxon>
        <taxon>Pseudonocardiales</taxon>
        <taxon>Pseudonocardiaceae</taxon>
        <taxon>Pseudonocardia</taxon>
    </lineage>
</organism>
<comment type="cofactor">
    <cofactor evidence="15">
        <name>Mg(2+)</name>
        <dbReference type="ChEBI" id="CHEBI:18420"/>
    </cofactor>
    <text evidence="15">Binds 1 Mg(2+) ion per subunit.</text>
</comment>
<feature type="region of interest" description="Disordered" evidence="17">
    <location>
        <begin position="810"/>
        <end position="836"/>
    </location>
</feature>
<dbReference type="InterPro" id="IPR011604">
    <property type="entry name" value="PDDEXK-like_dom_sf"/>
</dbReference>
<dbReference type="Gene3D" id="1.10.486.10">
    <property type="entry name" value="PCRA, domain 4"/>
    <property type="match status" value="1"/>
</dbReference>
<feature type="domain" description="UvrD-like helicase C-terminal" evidence="19">
    <location>
        <begin position="361"/>
        <end position="640"/>
    </location>
</feature>
<evidence type="ECO:0000256" key="3">
    <source>
        <dbReference type="ARBA" id="ARBA00022741"/>
    </source>
</evidence>
<comment type="similarity">
    <text evidence="15">Belongs to the helicase family. UvrD subfamily.</text>
</comment>
<dbReference type="InterPro" id="IPR027417">
    <property type="entry name" value="P-loop_NTPase"/>
</dbReference>
<dbReference type="Pfam" id="PF13361">
    <property type="entry name" value="UvrD_C"/>
    <property type="match status" value="1"/>
</dbReference>
<evidence type="ECO:0000256" key="13">
    <source>
        <dbReference type="ARBA" id="ARBA00034617"/>
    </source>
</evidence>
<dbReference type="InterPro" id="IPR038726">
    <property type="entry name" value="PDDEXK_AddAB-type"/>
</dbReference>
<feature type="region of interest" description="DNA-binding and helicase activity, interacts with RecC" evidence="15">
    <location>
        <begin position="1"/>
        <end position="734"/>
    </location>
</feature>
<keyword evidence="6 15" id="KW-0347">Helicase</keyword>
<evidence type="ECO:0000259" key="18">
    <source>
        <dbReference type="PROSITE" id="PS51198"/>
    </source>
</evidence>
<feature type="active site" description="For nuclease activity" evidence="15">
    <location>
        <position position="1018"/>
    </location>
</feature>
<dbReference type="HAMAP" id="MF_01485">
    <property type="entry name" value="RecB"/>
    <property type="match status" value="1"/>
</dbReference>
<evidence type="ECO:0000256" key="4">
    <source>
        <dbReference type="ARBA" id="ARBA00022763"/>
    </source>
</evidence>
<proteinExistence type="inferred from homology"/>
<dbReference type="CDD" id="cd22352">
    <property type="entry name" value="RecB_C-like"/>
    <property type="match status" value="1"/>
</dbReference>
<evidence type="ECO:0000256" key="8">
    <source>
        <dbReference type="ARBA" id="ARBA00022840"/>
    </source>
</evidence>
<evidence type="ECO:0000256" key="11">
    <source>
        <dbReference type="ARBA" id="ARBA00023204"/>
    </source>
</evidence>
<comment type="subunit">
    <text evidence="15">Heterotrimer of RecB, RecC and RecD. All subunits contribute to DNA-binding. Interacts with RecA.</text>
</comment>
<keyword evidence="3 15" id="KW-0547">Nucleotide-binding</keyword>
<dbReference type="Gene3D" id="3.40.50.300">
    <property type="entry name" value="P-loop containing nucleotide triphosphate hydrolases"/>
    <property type="match status" value="2"/>
</dbReference>
<keyword evidence="8 15" id="KW-0067">ATP-binding</keyword>
<feature type="domain" description="UvrD-like helicase ATP-binding" evidence="18">
    <location>
        <begin position="13"/>
        <end position="348"/>
    </location>
</feature>
<comment type="catalytic activity">
    <reaction evidence="14 15">
        <text>ATP + H2O = ADP + phosphate + H(+)</text>
        <dbReference type="Rhea" id="RHEA:13065"/>
        <dbReference type="ChEBI" id="CHEBI:15377"/>
        <dbReference type="ChEBI" id="CHEBI:15378"/>
        <dbReference type="ChEBI" id="CHEBI:30616"/>
        <dbReference type="ChEBI" id="CHEBI:43474"/>
        <dbReference type="ChEBI" id="CHEBI:456216"/>
        <dbReference type="EC" id="5.6.2.4"/>
    </reaction>
</comment>
<dbReference type="InterPro" id="IPR014017">
    <property type="entry name" value="DNA_helicase_UvrD-like_C"/>
</dbReference>
<comment type="domain">
    <text evidence="15">The C-terminal domain has nuclease activity and interacts with RecD. It interacts with RecA, facilitating its loading onto ssDNA.</text>
</comment>
<dbReference type="EC" id="5.6.2.4" evidence="15"/>
<dbReference type="EC" id="3.1.11.5" evidence="15"/>
<feature type="binding site" evidence="15">
    <location>
        <position position="1005"/>
    </location>
    <ligand>
        <name>Mg(2+)</name>
        <dbReference type="ChEBI" id="CHEBI:18420"/>
    </ligand>
</feature>
<evidence type="ECO:0000256" key="12">
    <source>
        <dbReference type="ARBA" id="ARBA00023235"/>
    </source>
</evidence>
<dbReference type="InterPro" id="IPR000212">
    <property type="entry name" value="DNA_helicase_UvrD/REP"/>
</dbReference>
<comment type="caution">
    <text evidence="20">The sequence shown here is derived from an EMBL/GenBank/DDBJ whole genome shotgun (WGS) entry which is preliminary data.</text>
</comment>
<keyword evidence="12 15" id="KW-0413">Isomerase</keyword>
<dbReference type="InterPro" id="IPR011335">
    <property type="entry name" value="Restrct_endonuc-II-like"/>
</dbReference>
<name>A0ABW1IXY8_9PSEU</name>
<gene>
    <name evidence="15" type="primary">recB</name>
    <name evidence="20" type="ORF">ACFQE5_03330</name>
</gene>
<feature type="binding site" evidence="15">
    <location>
        <position position="874"/>
    </location>
    <ligand>
        <name>Mg(2+)</name>
        <dbReference type="ChEBI" id="CHEBI:18420"/>
    </ligand>
</feature>
<comment type="domain">
    <text evidence="15">The N-terminal DNA-binding domain is a ssDNA-dependent ATPase and has ATP-dependent 3'-5' helicase function. This domain interacts with RecC.</text>
</comment>
<protein>
    <recommendedName>
        <fullName evidence="15">RecBCD enzyme subunit RecB</fullName>
        <ecNumber evidence="15">3.1.11.5</ecNumber>
        <ecNumber evidence="15">5.6.2.4</ecNumber>
    </recommendedName>
    <alternativeName>
        <fullName evidence="15">DNA 3'-5' helicase subunit RecB</fullName>
    </alternativeName>
    <alternativeName>
        <fullName evidence="15">Exonuclease V subunit RecB</fullName>
        <shortName evidence="15">ExoV subunit RecB</shortName>
    </alternativeName>
    <alternativeName>
        <fullName evidence="15">Helicase/nuclease RecBCD subunit RecB</fullName>
    </alternativeName>
</protein>
<evidence type="ECO:0000256" key="6">
    <source>
        <dbReference type="ARBA" id="ARBA00022806"/>
    </source>
</evidence>
<dbReference type="PANTHER" id="PTHR11070">
    <property type="entry name" value="UVRD / RECB / PCRA DNA HELICASE FAMILY MEMBER"/>
    <property type="match status" value="1"/>
</dbReference>
<dbReference type="SUPFAM" id="SSF52980">
    <property type="entry name" value="Restriction endonuclease-like"/>
    <property type="match status" value="1"/>
</dbReference>
<reference evidence="21" key="1">
    <citation type="journal article" date="2019" name="Int. J. Syst. Evol. Microbiol.">
        <title>The Global Catalogue of Microorganisms (GCM) 10K type strain sequencing project: providing services to taxonomists for standard genome sequencing and annotation.</title>
        <authorList>
            <consortium name="The Broad Institute Genomics Platform"/>
            <consortium name="The Broad Institute Genome Sequencing Center for Infectious Disease"/>
            <person name="Wu L."/>
            <person name="Ma J."/>
        </authorList>
    </citation>
    <scope>NUCLEOTIDE SEQUENCE [LARGE SCALE GENOMIC DNA]</scope>
    <source>
        <strain evidence="21">CCM 8391</strain>
    </source>
</reference>
<evidence type="ECO:0000256" key="7">
    <source>
        <dbReference type="ARBA" id="ARBA00022839"/>
    </source>
</evidence>
<dbReference type="Proteomes" id="UP001596302">
    <property type="component" value="Unassembled WGS sequence"/>
</dbReference>
<dbReference type="EMBL" id="JBHSQW010000009">
    <property type="protein sequence ID" value="MFC5993242.1"/>
    <property type="molecule type" value="Genomic_DNA"/>
</dbReference>
<accession>A0ABW1IXY8</accession>
<dbReference type="Pfam" id="PF12705">
    <property type="entry name" value="PDDEXK_1"/>
    <property type="match status" value="1"/>
</dbReference>
<keyword evidence="7 15" id="KW-0269">Exonuclease</keyword>